<comment type="pathway">
    <text evidence="7">Amino-acid biosynthesis; L-methionine biosynthesis via salvage pathway; S-methyl-5-thio-alpha-D-ribose 1-phosphate from S-methyl-5'-thioadenosine (hydrolase route): step 2/2.</text>
</comment>
<comment type="subunit">
    <text evidence="2 7">Homodimer.</text>
</comment>
<comment type="similarity">
    <text evidence="1 7">Belongs to the methylthioribose kinase family.</text>
</comment>
<feature type="binding site" evidence="7">
    <location>
        <begin position="249"/>
        <end position="251"/>
    </location>
    <ligand>
        <name>ATP</name>
        <dbReference type="ChEBI" id="CHEBI:30616"/>
    </ligand>
</feature>
<dbReference type="InterPro" id="IPR009212">
    <property type="entry name" value="Methylthioribose_kinase"/>
</dbReference>
<feature type="binding site" evidence="7">
    <location>
        <position position="60"/>
    </location>
    <ligand>
        <name>ATP</name>
        <dbReference type="ChEBI" id="CHEBI:30616"/>
    </ligand>
</feature>
<evidence type="ECO:0000256" key="4">
    <source>
        <dbReference type="ARBA" id="ARBA00022741"/>
    </source>
</evidence>
<dbReference type="HAMAP" id="MF_01683">
    <property type="entry name" value="Salvage_MtnK"/>
    <property type="match status" value="1"/>
</dbReference>
<keyword evidence="4 7" id="KW-0547">Nucleotide-binding</keyword>
<comment type="catalytic activity">
    <reaction evidence="7">
        <text>5-(methylsulfanyl)-D-ribose + ATP = 5-(methylsulfanyl)-alpha-D-ribose 1-phosphate + ADP + H(+)</text>
        <dbReference type="Rhea" id="RHEA:22312"/>
        <dbReference type="ChEBI" id="CHEBI:15378"/>
        <dbReference type="ChEBI" id="CHEBI:30616"/>
        <dbReference type="ChEBI" id="CHEBI:58533"/>
        <dbReference type="ChEBI" id="CHEBI:78440"/>
        <dbReference type="ChEBI" id="CHEBI:456216"/>
        <dbReference type="EC" id="2.7.1.100"/>
    </reaction>
</comment>
<evidence type="ECO:0000256" key="1">
    <source>
        <dbReference type="ARBA" id="ARBA00010165"/>
    </source>
</evidence>
<protein>
    <recommendedName>
        <fullName evidence="7">Methylthioribose kinase</fullName>
        <shortName evidence="7">MTR kinase</shortName>
        <ecNumber evidence="7">2.7.1.100</ecNumber>
    </recommendedName>
</protein>
<dbReference type="AlphaFoldDB" id="A0AAX3M642"/>
<reference evidence="9 10" key="1">
    <citation type="submission" date="2023-02" db="EMBL/GenBank/DDBJ databases">
        <title>Genome sequence of Paenibacillus kyungheensis KACC 18744.</title>
        <authorList>
            <person name="Kim S."/>
            <person name="Heo J."/>
            <person name="Kwon S.-W."/>
        </authorList>
    </citation>
    <scope>NUCLEOTIDE SEQUENCE [LARGE SCALE GENOMIC DNA]</scope>
    <source>
        <strain evidence="9 10">KACC 18744</strain>
    </source>
</reference>
<keyword evidence="3 7" id="KW-0808">Transferase</keyword>
<evidence type="ECO:0000256" key="2">
    <source>
        <dbReference type="ARBA" id="ARBA00011738"/>
    </source>
</evidence>
<name>A0AAX3M642_9BACL</name>
<dbReference type="PANTHER" id="PTHR34273:SF2">
    <property type="entry name" value="METHYLTHIORIBOSE KINASE"/>
    <property type="match status" value="1"/>
</dbReference>
<sequence length="404" mass="45160">MTRSEPSYEALTETTAIALAKTLELFSADADLICHEIGDGNLNMVFRITEPAAKRGIIIKQALPYVRVIGEGWPLTLNRAVIESEALRHFAKHVPQYVPEIYYTDPTYAITVMEDLSHLTIVRTGLASGSTYPLLSTHIGEFLAKTLFATSDFAMGPQEKRELALQFHNPELCKITENFVFTYPLFDHETNDVEPILRPIAEQIWGDQSLLLEAAKLKQTFITHAEALLHGDLHTGSIFASDEETKVIDPEFAFYGPIGFDIGLFIANTLLSALAREEDGRDALLFHITNVWDVFVDTFSTLWQQNNVEDFASIEGYLEYQLQHIFEDAVGFAGSEIIRRIFGLAHARDIEAIIEDAHRLTVKRNAAALGRDFIVNRSLYQSPAQLVQALQQVVTGASIVHPSL</sequence>
<dbReference type="Pfam" id="PF01636">
    <property type="entry name" value="APH"/>
    <property type="match status" value="1"/>
</dbReference>
<keyword evidence="7" id="KW-0486">Methionine biosynthesis</keyword>
<feature type="binding site" evidence="7">
    <location>
        <position position="339"/>
    </location>
    <ligand>
        <name>substrate</name>
    </ligand>
</feature>
<evidence type="ECO:0000259" key="8">
    <source>
        <dbReference type="Pfam" id="PF01636"/>
    </source>
</evidence>
<organism evidence="9 10">
    <name type="scientific">Paenibacillus kyungheensis</name>
    <dbReference type="NCBI Taxonomy" id="1452732"/>
    <lineage>
        <taxon>Bacteria</taxon>
        <taxon>Bacillati</taxon>
        <taxon>Bacillota</taxon>
        <taxon>Bacilli</taxon>
        <taxon>Bacillales</taxon>
        <taxon>Paenibacillaceae</taxon>
        <taxon>Paenibacillus</taxon>
    </lineage>
</organism>
<evidence type="ECO:0000313" key="10">
    <source>
        <dbReference type="Proteomes" id="UP001220509"/>
    </source>
</evidence>
<feature type="binding site" evidence="7">
    <location>
        <begin position="114"/>
        <end position="116"/>
    </location>
    <ligand>
        <name>ATP</name>
        <dbReference type="ChEBI" id="CHEBI:30616"/>
    </ligand>
</feature>
<evidence type="ECO:0000256" key="6">
    <source>
        <dbReference type="ARBA" id="ARBA00022840"/>
    </source>
</evidence>
<dbReference type="KEGG" id="pka:PQ456_07595"/>
<keyword evidence="6 7" id="KW-0067">ATP-binding</keyword>
<dbReference type="EC" id="2.7.1.100" evidence="7"/>
<evidence type="ECO:0000256" key="7">
    <source>
        <dbReference type="HAMAP-Rule" id="MF_01683"/>
    </source>
</evidence>
<comment type="function">
    <text evidence="7">Catalyzes the phosphorylation of methylthioribose into methylthioribose-1-phosphate.</text>
</comment>
<dbReference type="Proteomes" id="UP001220509">
    <property type="component" value="Chromosome"/>
</dbReference>
<dbReference type="NCBIfam" id="TIGR01767">
    <property type="entry name" value="MTRK"/>
    <property type="match status" value="1"/>
</dbReference>
<feature type="domain" description="Aminoglycoside phosphotransferase" evidence="8">
    <location>
        <begin position="78"/>
        <end position="268"/>
    </location>
</feature>
<dbReference type="GO" id="GO:0046522">
    <property type="term" value="F:S-methyl-5-thioribose kinase activity"/>
    <property type="evidence" value="ECO:0007669"/>
    <property type="project" value="UniProtKB-UniRule"/>
</dbReference>
<feature type="binding site" evidence="7">
    <location>
        <position position="43"/>
    </location>
    <ligand>
        <name>ATP</name>
        <dbReference type="ChEBI" id="CHEBI:30616"/>
    </ligand>
</feature>
<dbReference type="SUPFAM" id="SSF56112">
    <property type="entry name" value="Protein kinase-like (PK-like)"/>
    <property type="match status" value="1"/>
</dbReference>
<dbReference type="Gene3D" id="3.90.1200.10">
    <property type="match status" value="1"/>
</dbReference>
<evidence type="ECO:0000256" key="5">
    <source>
        <dbReference type="ARBA" id="ARBA00022777"/>
    </source>
</evidence>
<evidence type="ECO:0000313" key="9">
    <source>
        <dbReference type="EMBL" id="WCT57361.1"/>
    </source>
</evidence>
<proteinExistence type="inferred from homology"/>
<keyword evidence="7" id="KW-0028">Amino-acid biosynthesis</keyword>
<dbReference type="PIRSF" id="PIRSF031134">
    <property type="entry name" value="MTRK"/>
    <property type="match status" value="1"/>
</dbReference>
<dbReference type="GO" id="GO:0019509">
    <property type="term" value="P:L-methionine salvage from methylthioadenosine"/>
    <property type="evidence" value="ECO:0007669"/>
    <property type="project" value="UniProtKB-UniRule"/>
</dbReference>
<dbReference type="Gene3D" id="3.30.200.20">
    <property type="entry name" value="Phosphorylase Kinase, domain 1"/>
    <property type="match status" value="1"/>
</dbReference>
<evidence type="ECO:0000256" key="3">
    <source>
        <dbReference type="ARBA" id="ARBA00022679"/>
    </source>
</evidence>
<feature type="binding site" evidence="7">
    <location>
        <position position="232"/>
    </location>
    <ligand>
        <name>substrate</name>
    </ligand>
</feature>
<keyword evidence="10" id="KW-1185">Reference proteome</keyword>
<dbReference type="PANTHER" id="PTHR34273">
    <property type="entry name" value="METHYLTHIORIBOSE KINASE"/>
    <property type="match status" value="1"/>
</dbReference>
<dbReference type="EMBL" id="CP117416">
    <property type="protein sequence ID" value="WCT57361.1"/>
    <property type="molecule type" value="Genomic_DNA"/>
</dbReference>
<gene>
    <name evidence="7 9" type="primary">mtnK</name>
    <name evidence="9" type="ORF">PQ456_07595</name>
</gene>
<dbReference type="GO" id="GO:0005524">
    <property type="term" value="F:ATP binding"/>
    <property type="evidence" value="ECO:0007669"/>
    <property type="project" value="UniProtKB-UniRule"/>
</dbReference>
<keyword evidence="5 7" id="KW-0418">Kinase</keyword>
<dbReference type="RefSeq" id="WP_273615579.1">
    <property type="nucleotide sequence ID" value="NZ_CP117416.1"/>
</dbReference>
<dbReference type="InterPro" id="IPR011009">
    <property type="entry name" value="Kinase-like_dom_sf"/>
</dbReference>
<dbReference type="InterPro" id="IPR002575">
    <property type="entry name" value="Aminoglycoside_PTrfase"/>
</dbReference>
<accession>A0AAX3M642</accession>